<dbReference type="GO" id="GO:0006260">
    <property type="term" value="P:DNA replication"/>
    <property type="evidence" value="ECO:0007669"/>
    <property type="project" value="UniProtKB-KW"/>
</dbReference>
<comment type="caution">
    <text evidence="14">The sequence shown here is derived from an EMBL/GenBank/DDBJ whole genome shotgun (WGS) entry which is preliminary data.</text>
</comment>
<dbReference type="AlphaFoldDB" id="A0A2M6WLJ7"/>
<dbReference type="Pfam" id="PF00717">
    <property type="entry name" value="Peptidase_S24"/>
    <property type="match status" value="1"/>
</dbReference>
<keyword evidence="4" id="KW-0227">DNA damage</keyword>
<protein>
    <submittedName>
        <fullName evidence="14">Repressor LexA</fullName>
    </submittedName>
</protein>
<dbReference type="PANTHER" id="PTHR33516:SF2">
    <property type="entry name" value="LEXA REPRESSOR-RELATED"/>
    <property type="match status" value="1"/>
</dbReference>
<dbReference type="InterPro" id="IPR050077">
    <property type="entry name" value="LexA_repressor"/>
</dbReference>
<dbReference type="CDD" id="cd06529">
    <property type="entry name" value="S24_LexA-like"/>
    <property type="match status" value="1"/>
</dbReference>
<evidence type="ECO:0000313" key="14">
    <source>
        <dbReference type="EMBL" id="PIT93584.1"/>
    </source>
</evidence>
<sequence>MPLQQPLDKIRKFYRQRKRLPSYREIAELLNFKSVNAAWRVVKKLIEAGYLDKDNQGKLIPKKLTHELKVLGTVEAGMPTLANQEEMDTVSLDEYLLTNPTKNYMLRVIGRSMIDAGISPNDLVIVESEREPRNGDIVVADVDGGWTMKYYQKRNREIILIPANKDYPNIYPKHELRIGGVVVSLIKKYY</sequence>
<keyword evidence="10" id="KW-0234">DNA repair</keyword>
<keyword evidence="2" id="KW-0678">Repressor</keyword>
<keyword evidence="7" id="KW-0805">Transcription regulation</keyword>
<dbReference type="GO" id="GO:0003677">
    <property type="term" value="F:DNA binding"/>
    <property type="evidence" value="ECO:0007669"/>
    <property type="project" value="UniProtKB-KW"/>
</dbReference>
<keyword evidence="3" id="KW-0235">DNA replication</keyword>
<dbReference type="GO" id="GO:0004252">
    <property type="term" value="F:serine-type endopeptidase activity"/>
    <property type="evidence" value="ECO:0007669"/>
    <property type="project" value="InterPro"/>
</dbReference>
<dbReference type="InterPro" id="IPR039418">
    <property type="entry name" value="LexA-like"/>
</dbReference>
<dbReference type="Gene3D" id="2.10.109.10">
    <property type="entry name" value="Umud Fragment, subunit A"/>
    <property type="match status" value="1"/>
</dbReference>
<dbReference type="GO" id="GO:0045892">
    <property type="term" value="P:negative regulation of DNA-templated transcription"/>
    <property type="evidence" value="ECO:0007669"/>
    <property type="project" value="InterPro"/>
</dbReference>
<evidence type="ECO:0000256" key="6">
    <source>
        <dbReference type="ARBA" id="ARBA00022813"/>
    </source>
</evidence>
<evidence type="ECO:0000256" key="7">
    <source>
        <dbReference type="ARBA" id="ARBA00023015"/>
    </source>
</evidence>
<dbReference type="InterPro" id="IPR036286">
    <property type="entry name" value="LexA/Signal_pep-like_sf"/>
</dbReference>
<dbReference type="InterPro" id="IPR036390">
    <property type="entry name" value="WH_DNA-bd_sf"/>
</dbReference>
<dbReference type="Proteomes" id="UP000229335">
    <property type="component" value="Unassembled WGS sequence"/>
</dbReference>
<dbReference type="PRINTS" id="PR00726">
    <property type="entry name" value="LEXASERPTASE"/>
</dbReference>
<keyword evidence="9" id="KW-0804">Transcription</keyword>
<evidence type="ECO:0000256" key="1">
    <source>
        <dbReference type="ARBA" id="ARBA00007484"/>
    </source>
</evidence>
<dbReference type="Gene3D" id="1.10.10.10">
    <property type="entry name" value="Winged helix-like DNA-binding domain superfamily/Winged helix DNA-binding domain"/>
    <property type="match status" value="1"/>
</dbReference>
<comment type="similarity">
    <text evidence="1 12">Belongs to the peptidase S24 family.</text>
</comment>
<dbReference type="InterPro" id="IPR006197">
    <property type="entry name" value="Peptidase_S24_LexA"/>
</dbReference>
<dbReference type="GO" id="GO:0006281">
    <property type="term" value="P:DNA repair"/>
    <property type="evidence" value="ECO:0007669"/>
    <property type="project" value="UniProtKB-KW"/>
</dbReference>
<dbReference type="InterPro" id="IPR006200">
    <property type="entry name" value="LexA"/>
</dbReference>
<reference evidence="15" key="1">
    <citation type="submission" date="2017-09" db="EMBL/GenBank/DDBJ databases">
        <title>Depth-based differentiation of microbial function through sediment-hosted aquifers and enrichment of novel symbionts in the deep terrestrial subsurface.</title>
        <authorList>
            <person name="Probst A.J."/>
            <person name="Ladd B."/>
            <person name="Jarett J.K."/>
            <person name="Geller-Mcgrath D.E."/>
            <person name="Sieber C.M.K."/>
            <person name="Emerson J.B."/>
            <person name="Anantharaman K."/>
            <person name="Thomas B.C."/>
            <person name="Malmstrom R."/>
            <person name="Stieglmeier M."/>
            <person name="Klingl A."/>
            <person name="Woyke T."/>
            <person name="Ryan C.M."/>
            <person name="Banfield J.F."/>
        </authorList>
    </citation>
    <scope>NUCLEOTIDE SEQUENCE [LARGE SCALE GENOMIC DNA]</scope>
</reference>
<keyword evidence="6 12" id="KW-0068">Autocatalytic cleavage</keyword>
<dbReference type="EMBL" id="PFAS01000062">
    <property type="protein sequence ID" value="PIT93584.1"/>
    <property type="molecule type" value="Genomic_DNA"/>
</dbReference>
<evidence type="ECO:0000256" key="4">
    <source>
        <dbReference type="ARBA" id="ARBA00022763"/>
    </source>
</evidence>
<dbReference type="GO" id="GO:0009432">
    <property type="term" value="P:SOS response"/>
    <property type="evidence" value="ECO:0007669"/>
    <property type="project" value="UniProtKB-KW"/>
</dbReference>
<evidence type="ECO:0000259" key="13">
    <source>
        <dbReference type="Pfam" id="PF00717"/>
    </source>
</evidence>
<evidence type="ECO:0000256" key="10">
    <source>
        <dbReference type="ARBA" id="ARBA00023204"/>
    </source>
</evidence>
<dbReference type="SUPFAM" id="SSF51306">
    <property type="entry name" value="LexA/Signal peptidase"/>
    <property type="match status" value="1"/>
</dbReference>
<organism evidence="14 15">
    <name type="scientific">Candidatus Falkowbacteria bacterium CG10_big_fil_rev_8_21_14_0_10_43_11</name>
    <dbReference type="NCBI Taxonomy" id="1974568"/>
    <lineage>
        <taxon>Bacteria</taxon>
        <taxon>Candidatus Falkowiibacteriota</taxon>
    </lineage>
</organism>
<evidence type="ECO:0000256" key="5">
    <source>
        <dbReference type="ARBA" id="ARBA00022801"/>
    </source>
</evidence>
<keyword evidence="8" id="KW-0238">DNA-binding</keyword>
<dbReference type="PANTHER" id="PTHR33516">
    <property type="entry name" value="LEXA REPRESSOR"/>
    <property type="match status" value="1"/>
</dbReference>
<proteinExistence type="inferred from homology"/>
<keyword evidence="5 12" id="KW-0378">Hydrolase</keyword>
<evidence type="ECO:0000256" key="9">
    <source>
        <dbReference type="ARBA" id="ARBA00023163"/>
    </source>
</evidence>
<keyword evidence="11" id="KW-0742">SOS response</keyword>
<dbReference type="NCBIfam" id="TIGR00498">
    <property type="entry name" value="lexA"/>
    <property type="match status" value="1"/>
</dbReference>
<evidence type="ECO:0000313" key="15">
    <source>
        <dbReference type="Proteomes" id="UP000229335"/>
    </source>
</evidence>
<evidence type="ECO:0000256" key="3">
    <source>
        <dbReference type="ARBA" id="ARBA00022705"/>
    </source>
</evidence>
<name>A0A2M6WLJ7_9BACT</name>
<dbReference type="InterPro" id="IPR015927">
    <property type="entry name" value="Peptidase_S24_S26A/B/C"/>
</dbReference>
<accession>A0A2M6WLJ7</accession>
<gene>
    <name evidence="14" type="primary">lexA</name>
    <name evidence="14" type="ORF">COU00_03590</name>
</gene>
<dbReference type="SUPFAM" id="SSF46785">
    <property type="entry name" value="Winged helix' DNA-binding domain"/>
    <property type="match status" value="1"/>
</dbReference>
<evidence type="ECO:0000256" key="12">
    <source>
        <dbReference type="RuleBase" id="RU003991"/>
    </source>
</evidence>
<evidence type="ECO:0000256" key="2">
    <source>
        <dbReference type="ARBA" id="ARBA00022491"/>
    </source>
</evidence>
<feature type="domain" description="Peptidase S24/S26A/S26B/S26C" evidence="13">
    <location>
        <begin position="70"/>
        <end position="183"/>
    </location>
</feature>
<evidence type="ECO:0000256" key="11">
    <source>
        <dbReference type="ARBA" id="ARBA00023236"/>
    </source>
</evidence>
<evidence type="ECO:0000256" key="8">
    <source>
        <dbReference type="ARBA" id="ARBA00023125"/>
    </source>
</evidence>
<dbReference type="InterPro" id="IPR036388">
    <property type="entry name" value="WH-like_DNA-bd_sf"/>
</dbReference>